<feature type="compositionally biased region" description="Polar residues" evidence="2">
    <location>
        <begin position="200"/>
        <end position="215"/>
    </location>
</feature>
<dbReference type="Gene3D" id="3.40.50.300">
    <property type="entry name" value="P-loop containing nucleotide triphosphate hydrolases"/>
    <property type="match status" value="1"/>
</dbReference>
<dbReference type="EMBL" id="SMFU01000002">
    <property type="protein sequence ID" value="TCK16409.1"/>
    <property type="molecule type" value="Genomic_DNA"/>
</dbReference>
<comment type="function">
    <text evidence="1">Zinc chaperone that directly transfers zinc cofactor to target proteins, thereby activating them. Zinc is transferred from the CXCC motif in the GTPase domain to the zinc binding site in target proteins in a process requiring GTP hydrolysis.</text>
</comment>
<dbReference type="CDD" id="cd03112">
    <property type="entry name" value="CobW-like"/>
    <property type="match status" value="1"/>
</dbReference>
<comment type="caution">
    <text evidence="5">The sequence shown here is derived from an EMBL/GenBank/DDBJ whole genome shotgun (WGS) entry which is preliminary data.</text>
</comment>
<sequence>MQPELNEGCEPIPMTVLSGFLGAGKTTYLNQLIHSRRIPNALIMVNDFGDINIDSELIDYQNDRIINLTNGCVCCTLGGSLAEQLAEALRFTPRPSAIVIEASGVANPARIADIARVSHELFLKEVICVVDASQALVNAKHPQIGEIWREQIAVADRLLLNRLVDEAEFVKSLDTLLNSLNPSAARLELPLPNGAPAPTPASQSTHTAPTSTKNSHSWASATLTLLCAIDAERLTSLLKNYADVVIRAKGFLVCGDQSRPKLLQFSGGQVRWLPSVKPPAQAQLVLIGIPGKRFDEACSAIRSLGDL</sequence>
<dbReference type="InterPro" id="IPR003495">
    <property type="entry name" value="CobW/HypB/UreG_nucleotide-bd"/>
</dbReference>
<dbReference type="Proteomes" id="UP000294546">
    <property type="component" value="Unassembled WGS sequence"/>
</dbReference>
<dbReference type="PANTHER" id="PTHR13748:SF62">
    <property type="entry name" value="COBW DOMAIN-CONTAINING PROTEIN"/>
    <property type="match status" value="1"/>
</dbReference>
<organism evidence="5 6">
    <name type="scientific">Marinobacterium mangrovicola</name>
    <dbReference type="NCBI Taxonomy" id="1476959"/>
    <lineage>
        <taxon>Bacteria</taxon>
        <taxon>Pseudomonadati</taxon>
        <taxon>Pseudomonadota</taxon>
        <taxon>Gammaproteobacteria</taxon>
        <taxon>Oceanospirillales</taxon>
        <taxon>Oceanospirillaceae</taxon>
        <taxon>Marinobacterium</taxon>
    </lineage>
</organism>
<dbReference type="RefSeq" id="WP_132286027.1">
    <property type="nucleotide sequence ID" value="NZ_SMFU01000002.1"/>
</dbReference>
<feature type="region of interest" description="Disordered" evidence="2">
    <location>
        <begin position="188"/>
        <end position="215"/>
    </location>
</feature>
<keyword evidence="6" id="KW-1185">Reference proteome</keyword>
<protein>
    <submittedName>
        <fullName evidence="5">G3E family GTPase</fullName>
    </submittedName>
</protein>
<reference evidence="5 6" key="1">
    <citation type="submission" date="2019-03" db="EMBL/GenBank/DDBJ databases">
        <title>Genomic Encyclopedia of Archaeal and Bacterial Type Strains, Phase II (KMG-II): from individual species to whole genera.</title>
        <authorList>
            <person name="Goeker M."/>
        </authorList>
    </citation>
    <scope>NUCLEOTIDE SEQUENCE [LARGE SCALE GENOMIC DNA]</scope>
    <source>
        <strain evidence="5 6">DSM 27697</strain>
    </source>
</reference>
<dbReference type="Pfam" id="PF07683">
    <property type="entry name" value="CobW_C"/>
    <property type="match status" value="1"/>
</dbReference>
<feature type="domain" description="CobW C-terminal" evidence="4">
    <location>
        <begin position="222"/>
        <end position="289"/>
    </location>
</feature>
<evidence type="ECO:0000259" key="4">
    <source>
        <dbReference type="Pfam" id="PF07683"/>
    </source>
</evidence>
<dbReference type="OrthoDB" id="9808822at2"/>
<feature type="domain" description="CobW/HypB/UreG nucleotide-binding" evidence="3">
    <location>
        <begin position="13"/>
        <end position="185"/>
    </location>
</feature>
<dbReference type="AlphaFoldDB" id="A0A4R1HB68"/>
<name>A0A4R1HB68_9GAMM</name>
<dbReference type="InterPro" id="IPR027417">
    <property type="entry name" value="P-loop_NTPase"/>
</dbReference>
<dbReference type="GO" id="GO:0005737">
    <property type="term" value="C:cytoplasm"/>
    <property type="evidence" value="ECO:0007669"/>
    <property type="project" value="TreeGrafter"/>
</dbReference>
<dbReference type="PANTHER" id="PTHR13748">
    <property type="entry name" value="COBW-RELATED"/>
    <property type="match status" value="1"/>
</dbReference>
<accession>A0A4R1HB68</accession>
<evidence type="ECO:0000256" key="2">
    <source>
        <dbReference type="SAM" id="MobiDB-lite"/>
    </source>
</evidence>
<evidence type="ECO:0000313" key="5">
    <source>
        <dbReference type="EMBL" id="TCK16409.1"/>
    </source>
</evidence>
<dbReference type="Pfam" id="PF02492">
    <property type="entry name" value="cobW"/>
    <property type="match status" value="1"/>
</dbReference>
<evidence type="ECO:0000313" key="6">
    <source>
        <dbReference type="Proteomes" id="UP000294546"/>
    </source>
</evidence>
<dbReference type="InterPro" id="IPR051316">
    <property type="entry name" value="Zinc-reg_GTPase_activator"/>
</dbReference>
<dbReference type="InterPro" id="IPR011629">
    <property type="entry name" value="CobW-like_C"/>
</dbReference>
<evidence type="ECO:0000259" key="3">
    <source>
        <dbReference type="Pfam" id="PF02492"/>
    </source>
</evidence>
<gene>
    <name evidence="5" type="ORF">CLV83_0117</name>
</gene>
<dbReference type="SUPFAM" id="SSF52540">
    <property type="entry name" value="P-loop containing nucleoside triphosphate hydrolases"/>
    <property type="match status" value="1"/>
</dbReference>
<proteinExistence type="predicted"/>
<evidence type="ECO:0000256" key="1">
    <source>
        <dbReference type="ARBA" id="ARBA00045658"/>
    </source>
</evidence>
<dbReference type="SUPFAM" id="SSF90002">
    <property type="entry name" value="Hypothetical protein YjiA, C-terminal domain"/>
    <property type="match status" value="1"/>
</dbReference>